<feature type="transmembrane region" description="Helical" evidence="1">
    <location>
        <begin position="459"/>
        <end position="480"/>
    </location>
</feature>
<keyword evidence="1" id="KW-0472">Membrane</keyword>
<dbReference type="EMBL" id="JBJJXI010000095">
    <property type="protein sequence ID" value="KAL3393927.1"/>
    <property type="molecule type" value="Genomic_DNA"/>
</dbReference>
<evidence type="ECO:0008006" key="6">
    <source>
        <dbReference type="Google" id="ProtNLM"/>
    </source>
</evidence>
<keyword evidence="5" id="KW-1185">Reference proteome</keyword>
<dbReference type="InterPro" id="IPR008974">
    <property type="entry name" value="TRAF-like"/>
</dbReference>
<dbReference type="AlphaFoldDB" id="A0ABD2WN69"/>
<dbReference type="Gene3D" id="2.60.210.10">
    <property type="entry name" value="Apoptosis, Tumor Necrosis Factor Receptor Associated Protein 2, Chain A"/>
    <property type="match status" value="1"/>
</dbReference>
<dbReference type="InterPro" id="IPR011333">
    <property type="entry name" value="SKP1/BTB/POZ_sf"/>
</dbReference>
<dbReference type="InterPro" id="IPR002083">
    <property type="entry name" value="MATH/TRAF_dom"/>
</dbReference>
<evidence type="ECO:0000313" key="4">
    <source>
        <dbReference type="EMBL" id="KAL3393927.1"/>
    </source>
</evidence>
<feature type="transmembrane region" description="Helical" evidence="1">
    <location>
        <begin position="400"/>
        <end position="422"/>
    </location>
</feature>
<proteinExistence type="predicted"/>
<dbReference type="FunFam" id="3.30.710.10:FF:000159">
    <property type="entry name" value="Speckle-type POZ protein B"/>
    <property type="match status" value="1"/>
</dbReference>
<dbReference type="GO" id="GO:0030163">
    <property type="term" value="P:protein catabolic process"/>
    <property type="evidence" value="ECO:0007669"/>
    <property type="project" value="UniProtKB-ARBA"/>
</dbReference>
<dbReference type="SMART" id="SM00225">
    <property type="entry name" value="BTB"/>
    <property type="match status" value="1"/>
</dbReference>
<reference evidence="4 5" key="1">
    <citation type="journal article" date="2024" name="bioRxiv">
        <title>A reference genome for Trichogramma kaykai: A tiny desert-dwelling parasitoid wasp with competing sex-ratio distorters.</title>
        <authorList>
            <person name="Culotta J."/>
            <person name="Lindsey A.R."/>
        </authorList>
    </citation>
    <scope>NUCLEOTIDE SEQUENCE [LARGE SCALE GENOMIC DNA]</scope>
    <source>
        <strain evidence="4 5">KSX58</strain>
    </source>
</reference>
<evidence type="ECO:0000313" key="5">
    <source>
        <dbReference type="Proteomes" id="UP001627154"/>
    </source>
</evidence>
<protein>
    <recommendedName>
        <fullName evidence="6">BTB domain-containing protein</fullName>
    </recommendedName>
</protein>
<dbReference type="Pfam" id="PF00651">
    <property type="entry name" value="BTB"/>
    <property type="match status" value="1"/>
</dbReference>
<keyword evidence="1" id="KW-1133">Transmembrane helix</keyword>
<feature type="domain" description="BTB" evidence="2">
    <location>
        <begin position="240"/>
        <end position="307"/>
    </location>
</feature>
<gene>
    <name evidence="4" type="ORF">TKK_011781</name>
</gene>
<dbReference type="Gene3D" id="6.10.250.3030">
    <property type="match status" value="1"/>
</dbReference>
<dbReference type="SUPFAM" id="SSF54695">
    <property type="entry name" value="POZ domain"/>
    <property type="match status" value="1"/>
</dbReference>
<dbReference type="Pfam" id="PF22486">
    <property type="entry name" value="MATH_2"/>
    <property type="match status" value="1"/>
</dbReference>
<feature type="domain" description="MATH" evidence="3">
    <location>
        <begin position="66"/>
        <end position="202"/>
    </location>
</feature>
<comment type="caution">
    <text evidence="4">The sequence shown here is derived from an EMBL/GenBank/DDBJ whole genome shotgun (WGS) entry which is preliminary data.</text>
</comment>
<dbReference type="PROSITE" id="PS50144">
    <property type="entry name" value="MATH"/>
    <property type="match status" value="1"/>
</dbReference>
<sequence>MLRSVVDILKGPLHTLHRNKERPLNKCCKYSHYGSNATDEGASCVTQKSSAPIANKWDTTRMEIIRYKYMWTISNFSFFWNNTPGAYVDSPVFSTGANHKIKWHLRLYPNGNYYASDYGHIALYLHLKSCDAPSIEAKCKFSIINGKREETNVKSSRYCHRFVKMIDSQRFTGLANFVRRDYVTDQANGLLPNDTLTILCEIRACRGIINILGLSISDRLKLPKTQPDDFAALLESEAFSDVSLIVGCREFKAHKAILAARSPVFLAMFRHDMKEKNENIVEIHDIDERVMREVLRFIYAERVERIQDLANDLLAAADRYSLEGLKIMCEEALCGKLTVNNAADVLAIADMYNADCLKTQVIHFLVAHGKDPSLWSRYLNSGNKSIFCGFSDALGNYVKLLVISTLCAFIAVLLVPYVSLLVDPMCDVTAKFCAPPKEVVMDSDTIATVLKKMQKSASLFLDDLYSVIAYFFRLFFNIIARPFYVGGGNDYPPRTDKL</sequence>
<keyword evidence="1" id="KW-0812">Transmembrane</keyword>
<evidence type="ECO:0000259" key="2">
    <source>
        <dbReference type="PROSITE" id="PS50097"/>
    </source>
</evidence>
<evidence type="ECO:0000259" key="3">
    <source>
        <dbReference type="PROSITE" id="PS50144"/>
    </source>
</evidence>
<evidence type="ECO:0000256" key="1">
    <source>
        <dbReference type="SAM" id="Phobius"/>
    </source>
</evidence>
<dbReference type="SUPFAM" id="SSF49599">
    <property type="entry name" value="TRAF domain-like"/>
    <property type="match status" value="1"/>
</dbReference>
<dbReference type="Gene3D" id="3.30.710.10">
    <property type="entry name" value="Potassium Channel Kv1.1, Chain A"/>
    <property type="match status" value="1"/>
</dbReference>
<dbReference type="PROSITE" id="PS50097">
    <property type="entry name" value="BTB"/>
    <property type="match status" value="1"/>
</dbReference>
<name>A0ABD2WN69_9HYME</name>
<accession>A0ABD2WN69</accession>
<dbReference type="InterPro" id="IPR000210">
    <property type="entry name" value="BTB/POZ_dom"/>
</dbReference>
<dbReference type="Proteomes" id="UP001627154">
    <property type="component" value="Unassembled WGS sequence"/>
</dbReference>
<dbReference type="PANTHER" id="PTHR24413">
    <property type="entry name" value="SPECKLE-TYPE POZ PROTEIN"/>
    <property type="match status" value="1"/>
</dbReference>
<organism evidence="4 5">
    <name type="scientific">Trichogramma kaykai</name>
    <dbReference type="NCBI Taxonomy" id="54128"/>
    <lineage>
        <taxon>Eukaryota</taxon>
        <taxon>Metazoa</taxon>
        <taxon>Ecdysozoa</taxon>
        <taxon>Arthropoda</taxon>
        <taxon>Hexapoda</taxon>
        <taxon>Insecta</taxon>
        <taxon>Pterygota</taxon>
        <taxon>Neoptera</taxon>
        <taxon>Endopterygota</taxon>
        <taxon>Hymenoptera</taxon>
        <taxon>Apocrita</taxon>
        <taxon>Proctotrupomorpha</taxon>
        <taxon>Chalcidoidea</taxon>
        <taxon>Trichogrammatidae</taxon>
        <taxon>Trichogramma</taxon>
    </lineage>
</organism>